<feature type="domain" description="N-acetyltransferase" evidence="17">
    <location>
        <begin position="19"/>
        <end position="191"/>
    </location>
</feature>
<evidence type="ECO:0000313" key="20">
    <source>
        <dbReference type="Proteomes" id="UP001196870"/>
    </source>
</evidence>
<accession>A0ABS5F172</accession>
<gene>
    <name evidence="19" type="ORF">GXW71_18230</name>
</gene>
<sequence length="338" mass="36799">MTDALSPAAGFAPLRTERFTLRALRAEDAPALHRLVNDWEVAKMLARVPFPYPRGLAEEWIASTAVQMEEGSAWHLAITGHEGDREVLVGCVGITREPNGTRAELGYWVGRRFWGHGAASEAAGRMLRWALANLPIERVVASALADNTRSNAVLRRIGFRETGTGMQDFVSRGGAMPVRLFEAGREDMDAPAALPAAAAPEAAATGKRILLVAACALIDADGRVLLARRPEGKPLAGLWEFPGGKMHAEETPEAALIRELHEELGIDVTEACLAPFAFASHGYEAFHLLMPLYLCRRWRGTVTGREGQALAWVRPEKLASYPMPPADVPLVALLRDFL</sequence>
<keyword evidence="20" id="KW-1185">Reference proteome</keyword>
<dbReference type="Gene3D" id="3.40.630.30">
    <property type="match status" value="1"/>
</dbReference>
<dbReference type="Proteomes" id="UP001196870">
    <property type="component" value="Unassembled WGS sequence"/>
</dbReference>
<feature type="domain" description="Nudix hydrolase" evidence="18">
    <location>
        <begin position="207"/>
        <end position="336"/>
    </location>
</feature>
<evidence type="ECO:0000259" key="18">
    <source>
        <dbReference type="PROSITE" id="PS51462"/>
    </source>
</evidence>
<dbReference type="InterPro" id="IPR020476">
    <property type="entry name" value="Nudix_hydrolase"/>
</dbReference>
<dbReference type="InterPro" id="IPR029119">
    <property type="entry name" value="MutY_C"/>
</dbReference>
<comment type="cofactor">
    <cofactor evidence="1">
        <name>Mg(2+)</name>
        <dbReference type="ChEBI" id="CHEBI:18420"/>
    </cofactor>
</comment>
<dbReference type="PANTHER" id="PTHR47707:SF1">
    <property type="entry name" value="NUDIX HYDROLASE FAMILY PROTEIN"/>
    <property type="match status" value="1"/>
</dbReference>
<dbReference type="InterPro" id="IPR047127">
    <property type="entry name" value="MutT-like"/>
</dbReference>
<dbReference type="InterPro" id="IPR016181">
    <property type="entry name" value="Acyl_CoA_acyltransferase"/>
</dbReference>
<comment type="similarity">
    <text evidence="2">Belongs to the Nudix hydrolase family.</text>
</comment>
<keyword evidence="5" id="KW-0479">Metal-binding</keyword>
<dbReference type="InterPro" id="IPR000086">
    <property type="entry name" value="NUDIX_hydrolase_dom"/>
</dbReference>
<dbReference type="RefSeq" id="WP_211853980.1">
    <property type="nucleotide sequence ID" value="NZ_JAAGBB010000022.1"/>
</dbReference>
<dbReference type="EMBL" id="JAAGBB010000022">
    <property type="protein sequence ID" value="MBR0666305.1"/>
    <property type="molecule type" value="Genomic_DNA"/>
</dbReference>
<evidence type="ECO:0000313" key="19">
    <source>
        <dbReference type="EMBL" id="MBR0666305.1"/>
    </source>
</evidence>
<evidence type="ECO:0000256" key="14">
    <source>
        <dbReference type="ARBA" id="ARBA00041592"/>
    </source>
</evidence>
<keyword evidence="7" id="KW-0378">Hydrolase</keyword>
<keyword evidence="8" id="KW-0460">Magnesium</keyword>
<evidence type="ECO:0000256" key="7">
    <source>
        <dbReference type="ARBA" id="ARBA00022801"/>
    </source>
</evidence>
<dbReference type="SUPFAM" id="SSF55811">
    <property type="entry name" value="Nudix"/>
    <property type="match status" value="1"/>
</dbReference>
<evidence type="ECO:0000256" key="6">
    <source>
        <dbReference type="ARBA" id="ARBA00022763"/>
    </source>
</evidence>
<comment type="caution">
    <text evidence="19">The sequence shown here is derived from an EMBL/GenBank/DDBJ whole genome shotgun (WGS) entry which is preliminary data.</text>
</comment>
<evidence type="ECO:0000259" key="17">
    <source>
        <dbReference type="PROSITE" id="PS51186"/>
    </source>
</evidence>
<keyword evidence="9" id="KW-0234">DNA repair</keyword>
<reference evidence="20" key="1">
    <citation type="journal article" date="2021" name="Syst. Appl. Microbiol.">
        <title>Roseomonas hellenica sp. nov., isolated from roots of wild-growing Alkanna tinctoria.</title>
        <authorList>
            <person name="Rat A."/>
            <person name="Naranjo H.D."/>
            <person name="Lebbe L."/>
            <person name="Cnockaert M."/>
            <person name="Krigas N."/>
            <person name="Grigoriadou K."/>
            <person name="Maloupa E."/>
            <person name="Willems A."/>
        </authorList>
    </citation>
    <scope>NUCLEOTIDE SEQUENCE [LARGE SCALE GENOMIC DNA]</scope>
    <source>
        <strain evidence="20">LMG 31523</strain>
    </source>
</reference>
<dbReference type="CDD" id="cd03425">
    <property type="entry name" value="NUDIX_MutT_NudA_like"/>
    <property type="match status" value="1"/>
</dbReference>
<dbReference type="SUPFAM" id="SSF55729">
    <property type="entry name" value="Acyl-CoA N-acyltransferases (Nat)"/>
    <property type="match status" value="1"/>
</dbReference>
<evidence type="ECO:0000256" key="9">
    <source>
        <dbReference type="ARBA" id="ARBA00023204"/>
    </source>
</evidence>
<keyword evidence="4" id="KW-0235">DNA replication</keyword>
<dbReference type="PROSITE" id="PS00893">
    <property type="entry name" value="NUDIX_BOX"/>
    <property type="match status" value="1"/>
</dbReference>
<dbReference type="Pfam" id="PF13302">
    <property type="entry name" value="Acetyltransf_3"/>
    <property type="match status" value="1"/>
</dbReference>
<evidence type="ECO:0000256" key="16">
    <source>
        <dbReference type="ARBA" id="ARBA00042798"/>
    </source>
</evidence>
<keyword evidence="3" id="KW-0515">Mutator protein</keyword>
<dbReference type="InterPro" id="IPR020084">
    <property type="entry name" value="NUDIX_hydrolase_CS"/>
</dbReference>
<name>A0ABS5F172_9PROT</name>
<dbReference type="PRINTS" id="PR00502">
    <property type="entry name" value="NUDIXFAMILY"/>
</dbReference>
<evidence type="ECO:0000256" key="15">
    <source>
        <dbReference type="ARBA" id="ARBA00041979"/>
    </source>
</evidence>
<evidence type="ECO:0000256" key="12">
    <source>
        <dbReference type="ARBA" id="ARBA00038905"/>
    </source>
</evidence>
<organism evidence="19 20">
    <name type="scientific">Plastoroseomonas hellenica</name>
    <dbReference type="NCBI Taxonomy" id="2687306"/>
    <lineage>
        <taxon>Bacteria</taxon>
        <taxon>Pseudomonadati</taxon>
        <taxon>Pseudomonadota</taxon>
        <taxon>Alphaproteobacteria</taxon>
        <taxon>Acetobacterales</taxon>
        <taxon>Acetobacteraceae</taxon>
        <taxon>Plastoroseomonas</taxon>
    </lineage>
</organism>
<dbReference type="InterPro" id="IPR015797">
    <property type="entry name" value="NUDIX_hydrolase-like_dom_sf"/>
</dbReference>
<evidence type="ECO:0000256" key="1">
    <source>
        <dbReference type="ARBA" id="ARBA00001946"/>
    </source>
</evidence>
<dbReference type="InterPro" id="IPR000182">
    <property type="entry name" value="GNAT_dom"/>
</dbReference>
<evidence type="ECO:0000256" key="4">
    <source>
        <dbReference type="ARBA" id="ARBA00022705"/>
    </source>
</evidence>
<evidence type="ECO:0000256" key="8">
    <source>
        <dbReference type="ARBA" id="ARBA00022842"/>
    </source>
</evidence>
<evidence type="ECO:0000256" key="10">
    <source>
        <dbReference type="ARBA" id="ARBA00035861"/>
    </source>
</evidence>
<evidence type="ECO:0000256" key="3">
    <source>
        <dbReference type="ARBA" id="ARBA00022457"/>
    </source>
</evidence>
<evidence type="ECO:0000256" key="5">
    <source>
        <dbReference type="ARBA" id="ARBA00022723"/>
    </source>
</evidence>
<evidence type="ECO:0000256" key="13">
    <source>
        <dbReference type="ARBA" id="ARBA00040794"/>
    </source>
</evidence>
<comment type="catalytic activity">
    <reaction evidence="11">
        <text>8-oxo-GTP + H2O = 8-oxo-GMP + diphosphate + H(+)</text>
        <dbReference type="Rhea" id="RHEA:67616"/>
        <dbReference type="ChEBI" id="CHEBI:15377"/>
        <dbReference type="ChEBI" id="CHEBI:15378"/>
        <dbReference type="ChEBI" id="CHEBI:33019"/>
        <dbReference type="ChEBI" id="CHEBI:143553"/>
        <dbReference type="ChEBI" id="CHEBI:145694"/>
    </reaction>
</comment>
<dbReference type="PROSITE" id="PS51462">
    <property type="entry name" value="NUDIX"/>
    <property type="match status" value="1"/>
</dbReference>
<dbReference type="EC" id="3.6.1.55" evidence="12"/>
<dbReference type="PANTHER" id="PTHR47707">
    <property type="entry name" value="8-OXO-DGTP DIPHOSPHATASE"/>
    <property type="match status" value="1"/>
</dbReference>
<protein>
    <recommendedName>
        <fullName evidence="13">8-oxo-dGTP diphosphatase</fullName>
        <ecNumber evidence="12">3.6.1.55</ecNumber>
    </recommendedName>
    <alternativeName>
        <fullName evidence="16">7,8-dihydro-8-oxoguanine-triphosphatase</fullName>
    </alternativeName>
    <alternativeName>
        <fullName evidence="15">Mutator protein MutT</fullName>
    </alternativeName>
    <alternativeName>
        <fullName evidence="14">dGTP pyrophosphohydrolase</fullName>
    </alternativeName>
</protein>
<keyword evidence="6" id="KW-0227">DNA damage</keyword>
<proteinExistence type="inferred from homology"/>
<comment type="catalytic activity">
    <reaction evidence="10">
        <text>8-oxo-dGTP + H2O = 8-oxo-dGMP + diphosphate + H(+)</text>
        <dbReference type="Rhea" id="RHEA:31575"/>
        <dbReference type="ChEBI" id="CHEBI:15377"/>
        <dbReference type="ChEBI" id="CHEBI:15378"/>
        <dbReference type="ChEBI" id="CHEBI:33019"/>
        <dbReference type="ChEBI" id="CHEBI:63224"/>
        <dbReference type="ChEBI" id="CHEBI:77896"/>
        <dbReference type="EC" id="3.6.1.55"/>
    </reaction>
</comment>
<evidence type="ECO:0000256" key="2">
    <source>
        <dbReference type="ARBA" id="ARBA00005582"/>
    </source>
</evidence>
<dbReference type="PROSITE" id="PS51186">
    <property type="entry name" value="GNAT"/>
    <property type="match status" value="1"/>
</dbReference>
<dbReference type="Gene3D" id="3.90.79.10">
    <property type="entry name" value="Nucleoside Triphosphate Pyrophosphohydrolase"/>
    <property type="match status" value="1"/>
</dbReference>
<dbReference type="Pfam" id="PF14815">
    <property type="entry name" value="NUDIX_4"/>
    <property type="match status" value="1"/>
</dbReference>
<evidence type="ECO:0000256" key="11">
    <source>
        <dbReference type="ARBA" id="ARBA00036904"/>
    </source>
</evidence>